<comment type="caution">
    <text evidence="1">The sequence shown here is derived from an EMBL/GenBank/DDBJ whole genome shotgun (WGS) entry which is preliminary data.</text>
</comment>
<organism evidence="1 2">
    <name type="scientific">Moraxella caviae</name>
    <dbReference type="NCBI Taxonomy" id="34060"/>
    <lineage>
        <taxon>Bacteria</taxon>
        <taxon>Pseudomonadati</taxon>
        <taxon>Pseudomonadota</taxon>
        <taxon>Gammaproteobacteria</taxon>
        <taxon>Moraxellales</taxon>
        <taxon>Moraxellaceae</taxon>
        <taxon>Moraxella</taxon>
    </lineage>
</organism>
<dbReference type="Proteomes" id="UP000190435">
    <property type="component" value="Unassembled WGS sequence"/>
</dbReference>
<name>A0A1T0A540_9GAMM</name>
<gene>
    <name evidence="1" type="ORF">B0181_04065</name>
</gene>
<dbReference type="STRING" id="34060.B0181_04065"/>
<proteinExistence type="predicted"/>
<dbReference type="EMBL" id="MUXU01000026">
    <property type="protein sequence ID" value="OOR90912.1"/>
    <property type="molecule type" value="Genomic_DNA"/>
</dbReference>
<evidence type="ECO:0000313" key="2">
    <source>
        <dbReference type="Proteomes" id="UP000190435"/>
    </source>
</evidence>
<dbReference type="AlphaFoldDB" id="A0A1T0A540"/>
<reference evidence="1 2" key="1">
    <citation type="submission" date="2017-02" db="EMBL/GenBank/DDBJ databases">
        <title>Draft genome sequence of Moraxella caviae CCUG 355 type strain.</title>
        <authorList>
            <person name="Engstrom-Jakobsson H."/>
            <person name="Salva-Serra F."/>
            <person name="Thorell K."/>
            <person name="Gonzales-Siles L."/>
            <person name="Karlsson R."/>
            <person name="Boulund F."/>
            <person name="Engstrand L."/>
            <person name="Moore E."/>
        </authorList>
    </citation>
    <scope>NUCLEOTIDE SEQUENCE [LARGE SCALE GENOMIC DNA]</scope>
    <source>
        <strain evidence="1 2">CCUG 355</strain>
    </source>
</reference>
<sequence>MASLLTLGTPFFDTSLLNAPFNAAFGVVFGDNVGDGDSHDEKSDLNIVFILTKFSENRYNREF</sequence>
<protein>
    <submittedName>
        <fullName evidence="1">Uncharacterized protein</fullName>
    </submittedName>
</protein>
<accession>A0A1T0A540</accession>
<evidence type="ECO:0000313" key="1">
    <source>
        <dbReference type="EMBL" id="OOR90912.1"/>
    </source>
</evidence>
<keyword evidence="2" id="KW-1185">Reference proteome</keyword>